<protein>
    <submittedName>
        <fullName evidence="1">Uncharacterized protein</fullName>
    </submittedName>
</protein>
<evidence type="ECO:0000313" key="1">
    <source>
        <dbReference type="EMBL" id="KAI9919716.1"/>
    </source>
</evidence>
<reference evidence="1 2" key="1">
    <citation type="journal article" date="2022" name="bioRxiv">
        <title>The genome of the oomycete Peronosclerospora sorghi, a cosmopolitan pathogen of maize and sorghum, is inflated with dispersed pseudogenes.</title>
        <authorList>
            <person name="Fletcher K."/>
            <person name="Martin F."/>
            <person name="Isakeit T."/>
            <person name="Cavanaugh K."/>
            <person name="Magill C."/>
            <person name="Michelmore R."/>
        </authorList>
    </citation>
    <scope>NUCLEOTIDE SEQUENCE [LARGE SCALE GENOMIC DNA]</scope>
    <source>
        <strain evidence="1">P6</strain>
    </source>
</reference>
<sequence length="531" mass="59519">MSLRSRCRAPALIRARFARLLSIHHRDLDTVYRQLLEKDGNAPFQITEAQSTAVRMALKGYSVFLHLPTGAGKSLAFQAPALLTSSNQVTLVVSPLVALMHDQVAALKRKGIDAIYLSGNEKKNPSVPLSQRLNGQKLVYTTPEFVQMNSEMKDWVRAAGKDARLARVVLDEAHCVLEWGNTFRPTYLQLSQWKTHFLSDVPITLATASISNENIARLAEMFCLKWLPTGSTSISDQHTSVPRHHQLVLVQQMTDRNNLRLEVVRKETKSASWIKHRVGNKTTIVYCLTRKEAEETCLSLVRLGCAAGVYHGGVPRRRRDFVRKQWMMGQLTMICATSAFGGRSGRDGKPASCILLYSEADKERADAVTTETMDVDASVVVTGGSARGHLDDMVAFCELTSGCRKQLLYCHFDLQFDGAECSRNCNCNGPLEAAVPSWCKDEEMETNEDKSRTREDETRNKVPNHVVEYHYQKIVADAKRLKLPKREALSRRLIRAVLEAKPASQEEMASMRGIGPAKASRYYQFLCDNCL</sequence>
<organism evidence="1 2">
    <name type="scientific">Peronosclerospora sorghi</name>
    <dbReference type="NCBI Taxonomy" id="230839"/>
    <lineage>
        <taxon>Eukaryota</taxon>
        <taxon>Sar</taxon>
        <taxon>Stramenopiles</taxon>
        <taxon>Oomycota</taxon>
        <taxon>Peronosporomycetes</taxon>
        <taxon>Peronosporales</taxon>
        <taxon>Peronosporaceae</taxon>
        <taxon>Peronosclerospora</taxon>
    </lineage>
</organism>
<gene>
    <name evidence="1" type="ORF">PsorP6_017491</name>
</gene>
<comment type="caution">
    <text evidence="1">The sequence shown here is derived from an EMBL/GenBank/DDBJ whole genome shotgun (WGS) entry which is preliminary data.</text>
</comment>
<evidence type="ECO:0000313" key="2">
    <source>
        <dbReference type="Proteomes" id="UP001163321"/>
    </source>
</evidence>
<keyword evidence="2" id="KW-1185">Reference proteome</keyword>
<proteinExistence type="predicted"/>
<dbReference type="Proteomes" id="UP001163321">
    <property type="component" value="Chromosome 11"/>
</dbReference>
<dbReference type="EMBL" id="CM047590">
    <property type="protein sequence ID" value="KAI9919716.1"/>
    <property type="molecule type" value="Genomic_DNA"/>
</dbReference>
<accession>A0ACC0WPN6</accession>
<name>A0ACC0WPN6_9STRA</name>